<feature type="non-terminal residue" evidence="3">
    <location>
        <position position="184"/>
    </location>
</feature>
<organism evidence="3 4">
    <name type="scientific">Lentinula raphanica</name>
    <dbReference type="NCBI Taxonomy" id="153919"/>
    <lineage>
        <taxon>Eukaryota</taxon>
        <taxon>Fungi</taxon>
        <taxon>Dikarya</taxon>
        <taxon>Basidiomycota</taxon>
        <taxon>Agaricomycotina</taxon>
        <taxon>Agaricomycetes</taxon>
        <taxon>Agaricomycetidae</taxon>
        <taxon>Agaricales</taxon>
        <taxon>Marasmiineae</taxon>
        <taxon>Omphalotaceae</taxon>
        <taxon>Lentinula</taxon>
    </lineage>
</organism>
<dbReference type="Proteomes" id="UP001163846">
    <property type="component" value="Unassembled WGS sequence"/>
</dbReference>
<feature type="chain" id="PRO_5041402218" evidence="2">
    <location>
        <begin position="24"/>
        <end position="184"/>
    </location>
</feature>
<feature type="region of interest" description="Disordered" evidence="1">
    <location>
        <begin position="29"/>
        <end position="65"/>
    </location>
</feature>
<keyword evidence="4" id="KW-1185">Reference proteome</keyword>
<gene>
    <name evidence="3" type="ORF">F5878DRAFT_624772</name>
</gene>
<name>A0AA38P5D2_9AGAR</name>
<feature type="region of interest" description="Disordered" evidence="1">
    <location>
        <begin position="159"/>
        <end position="184"/>
    </location>
</feature>
<comment type="caution">
    <text evidence="3">The sequence shown here is derived from an EMBL/GenBank/DDBJ whole genome shotgun (WGS) entry which is preliminary data.</text>
</comment>
<sequence length="184" mass="20846">MHLRSSALWTSFALCFIVRRVGGIPVAADRPHHEGFHSPEQDPHHEGSHSPEQDLHHEGSHSPEQHTAWMDNLKTFRALSDGVDYEMTIQNGSEVIRLGTRRGFISLGKMSLDRWGEQPTDARNIEIWPNNIRAPNDGTIRVFEYLDNFKFVASLARRDGPSPHCPEHNPCSSHQLQGNKLRSS</sequence>
<proteinExistence type="predicted"/>
<protein>
    <submittedName>
        <fullName evidence="3">Uncharacterized protein</fullName>
    </submittedName>
</protein>
<evidence type="ECO:0000313" key="3">
    <source>
        <dbReference type="EMBL" id="KAJ3836589.1"/>
    </source>
</evidence>
<evidence type="ECO:0000256" key="1">
    <source>
        <dbReference type="SAM" id="MobiDB-lite"/>
    </source>
</evidence>
<accession>A0AA38P5D2</accession>
<dbReference type="EMBL" id="MU806308">
    <property type="protein sequence ID" value="KAJ3836589.1"/>
    <property type="molecule type" value="Genomic_DNA"/>
</dbReference>
<evidence type="ECO:0000313" key="4">
    <source>
        <dbReference type="Proteomes" id="UP001163846"/>
    </source>
</evidence>
<keyword evidence="2" id="KW-0732">Signal</keyword>
<feature type="compositionally biased region" description="Basic and acidic residues" evidence="1">
    <location>
        <begin position="29"/>
        <end position="64"/>
    </location>
</feature>
<reference evidence="3" key="1">
    <citation type="submission" date="2022-08" db="EMBL/GenBank/DDBJ databases">
        <authorList>
            <consortium name="DOE Joint Genome Institute"/>
            <person name="Min B."/>
            <person name="Riley R."/>
            <person name="Sierra-Patev S."/>
            <person name="Naranjo-Ortiz M."/>
            <person name="Looney B."/>
            <person name="Konkel Z."/>
            <person name="Slot J.C."/>
            <person name="Sakamoto Y."/>
            <person name="Steenwyk J.L."/>
            <person name="Rokas A."/>
            <person name="Carro J."/>
            <person name="Camarero S."/>
            <person name="Ferreira P."/>
            <person name="Molpeceres G."/>
            <person name="Ruiz-Duenas F.J."/>
            <person name="Serrano A."/>
            <person name="Henrissat B."/>
            <person name="Drula E."/>
            <person name="Hughes K.W."/>
            <person name="Mata J.L."/>
            <person name="Ishikawa N.K."/>
            <person name="Vargas-Isla R."/>
            <person name="Ushijima S."/>
            <person name="Smith C.A."/>
            <person name="Ahrendt S."/>
            <person name="Andreopoulos W."/>
            <person name="He G."/>
            <person name="Labutti K."/>
            <person name="Lipzen A."/>
            <person name="Ng V."/>
            <person name="Sandor L."/>
            <person name="Barry K."/>
            <person name="Martinez A.T."/>
            <person name="Xiao Y."/>
            <person name="Gibbons J.G."/>
            <person name="Terashima K."/>
            <person name="Hibbett D.S."/>
            <person name="Grigoriev I.V."/>
        </authorList>
    </citation>
    <scope>NUCLEOTIDE SEQUENCE</scope>
    <source>
        <strain evidence="3">TFB9207</strain>
    </source>
</reference>
<dbReference type="AlphaFoldDB" id="A0AA38P5D2"/>
<feature type="signal peptide" evidence="2">
    <location>
        <begin position="1"/>
        <end position="23"/>
    </location>
</feature>
<feature type="compositionally biased region" description="Polar residues" evidence="1">
    <location>
        <begin position="170"/>
        <end position="184"/>
    </location>
</feature>
<evidence type="ECO:0000256" key="2">
    <source>
        <dbReference type="SAM" id="SignalP"/>
    </source>
</evidence>